<dbReference type="Proteomes" id="UP000265520">
    <property type="component" value="Unassembled WGS sequence"/>
</dbReference>
<accession>A0A392UNF8</accession>
<proteinExistence type="predicted"/>
<sequence>TGIPEPRRGYPIPDGYGFGVIFFIPDWNWDGFGETRTLWVWVWGGQNPPPPRLIAMPSFWCIVLQACTRSQEKEAG</sequence>
<reference evidence="1 2" key="1">
    <citation type="journal article" date="2018" name="Front. Plant Sci.">
        <title>Red Clover (Trifolium pratense) and Zigzag Clover (T. medium) - A Picture of Genomic Similarities and Differences.</title>
        <authorList>
            <person name="Dluhosova J."/>
            <person name="Istvanek J."/>
            <person name="Nedelnik J."/>
            <person name="Repkova J."/>
        </authorList>
    </citation>
    <scope>NUCLEOTIDE SEQUENCE [LARGE SCALE GENOMIC DNA]</scope>
    <source>
        <strain evidence="2">cv. 10/8</strain>
        <tissue evidence="1">Leaf</tissue>
    </source>
</reference>
<dbReference type="EMBL" id="LXQA010872403">
    <property type="protein sequence ID" value="MCI74982.1"/>
    <property type="molecule type" value="Genomic_DNA"/>
</dbReference>
<feature type="non-terminal residue" evidence="1">
    <location>
        <position position="1"/>
    </location>
</feature>
<comment type="caution">
    <text evidence="1">The sequence shown here is derived from an EMBL/GenBank/DDBJ whole genome shotgun (WGS) entry which is preliminary data.</text>
</comment>
<evidence type="ECO:0000313" key="1">
    <source>
        <dbReference type="EMBL" id="MCI74982.1"/>
    </source>
</evidence>
<organism evidence="1 2">
    <name type="scientific">Trifolium medium</name>
    <dbReference type="NCBI Taxonomy" id="97028"/>
    <lineage>
        <taxon>Eukaryota</taxon>
        <taxon>Viridiplantae</taxon>
        <taxon>Streptophyta</taxon>
        <taxon>Embryophyta</taxon>
        <taxon>Tracheophyta</taxon>
        <taxon>Spermatophyta</taxon>
        <taxon>Magnoliopsida</taxon>
        <taxon>eudicotyledons</taxon>
        <taxon>Gunneridae</taxon>
        <taxon>Pentapetalae</taxon>
        <taxon>rosids</taxon>
        <taxon>fabids</taxon>
        <taxon>Fabales</taxon>
        <taxon>Fabaceae</taxon>
        <taxon>Papilionoideae</taxon>
        <taxon>50 kb inversion clade</taxon>
        <taxon>NPAAA clade</taxon>
        <taxon>Hologalegina</taxon>
        <taxon>IRL clade</taxon>
        <taxon>Trifolieae</taxon>
        <taxon>Trifolium</taxon>
    </lineage>
</organism>
<protein>
    <submittedName>
        <fullName evidence="1">Uncharacterized protein</fullName>
    </submittedName>
</protein>
<name>A0A392UNF8_9FABA</name>
<keyword evidence="2" id="KW-1185">Reference proteome</keyword>
<evidence type="ECO:0000313" key="2">
    <source>
        <dbReference type="Proteomes" id="UP000265520"/>
    </source>
</evidence>
<dbReference type="AlphaFoldDB" id="A0A392UNF8"/>